<dbReference type="InterPro" id="IPR039391">
    <property type="entry name" value="Phytocyanin-like"/>
</dbReference>
<dbReference type="PROSITE" id="PS51485">
    <property type="entry name" value="PHYTOCYANIN"/>
    <property type="match status" value="1"/>
</dbReference>
<organism evidence="2 3">
    <name type="scientific">Salix suchowensis</name>
    <dbReference type="NCBI Taxonomy" id="1278906"/>
    <lineage>
        <taxon>Eukaryota</taxon>
        <taxon>Viridiplantae</taxon>
        <taxon>Streptophyta</taxon>
        <taxon>Embryophyta</taxon>
        <taxon>Tracheophyta</taxon>
        <taxon>Spermatophyta</taxon>
        <taxon>Magnoliopsida</taxon>
        <taxon>eudicotyledons</taxon>
        <taxon>Gunneridae</taxon>
        <taxon>Pentapetalae</taxon>
        <taxon>rosids</taxon>
        <taxon>fabids</taxon>
        <taxon>Malpighiales</taxon>
        <taxon>Salicaceae</taxon>
        <taxon>Saliceae</taxon>
        <taxon>Salix</taxon>
    </lineage>
</organism>
<dbReference type="InterPro" id="IPR003245">
    <property type="entry name" value="Phytocyanin_dom"/>
</dbReference>
<reference evidence="2" key="1">
    <citation type="submission" date="2022-10" db="EMBL/GenBank/DDBJ databases">
        <authorList>
            <person name="Hyden B.L."/>
            <person name="Feng K."/>
            <person name="Yates T."/>
            <person name="Jawdy S."/>
            <person name="Smart L.B."/>
            <person name="Muchero W."/>
        </authorList>
    </citation>
    <scope>NUCLEOTIDE SEQUENCE</scope>
    <source>
        <tissue evidence="2">Shoot tip</tissue>
    </source>
</reference>
<evidence type="ECO:0000313" key="2">
    <source>
        <dbReference type="EMBL" id="KAJ6390071.1"/>
    </source>
</evidence>
<sequence length="150" mass="16237">MHFSTHQHSPSRINQSINCLKWLARGRCSASLVVLASTLLVITTSLHFKTTQAANFTVGDASGWTFNTQSWADGKKFKAGDILIFNYDPSLHDVATVDASSYDGCATSPSSAIYTSGKDTVKLKKGQNYFICSIPSHCDWGLKLAVNASS</sequence>
<dbReference type="EMBL" id="JAPFFI010000006">
    <property type="protein sequence ID" value="KAJ6390071.1"/>
    <property type="molecule type" value="Genomic_DNA"/>
</dbReference>
<feature type="domain" description="Phytocyanin" evidence="1">
    <location>
        <begin position="54"/>
        <end position="150"/>
    </location>
</feature>
<dbReference type="InterPro" id="IPR008972">
    <property type="entry name" value="Cupredoxin"/>
</dbReference>
<dbReference type="CDD" id="cd11013">
    <property type="entry name" value="Plantacyanin"/>
    <property type="match status" value="1"/>
</dbReference>
<evidence type="ECO:0000259" key="1">
    <source>
        <dbReference type="PROSITE" id="PS51485"/>
    </source>
</evidence>
<dbReference type="Pfam" id="PF02298">
    <property type="entry name" value="Cu_bind_like"/>
    <property type="match status" value="1"/>
</dbReference>
<keyword evidence="3" id="KW-1185">Reference proteome</keyword>
<comment type="caution">
    <text evidence="2">The sequence shown here is derived from an EMBL/GenBank/DDBJ whole genome shotgun (WGS) entry which is preliminary data.</text>
</comment>
<evidence type="ECO:0000313" key="3">
    <source>
        <dbReference type="Proteomes" id="UP001141253"/>
    </source>
</evidence>
<dbReference type="PANTHER" id="PTHR33021:SF469">
    <property type="entry name" value="PHYTOCYANIN DOMAIN-CONTAINING PROTEIN"/>
    <property type="match status" value="1"/>
</dbReference>
<reference evidence="2" key="2">
    <citation type="journal article" date="2023" name="Int. J. Mol. Sci.">
        <title>De Novo Assembly and Annotation of 11 Diverse Shrub Willow (Salix) Genomes Reveals Novel Gene Organization in Sex-Linked Regions.</title>
        <authorList>
            <person name="Hyden B."/>
            <person name="Feng K."/>
            <person name="Yates T.B."/>
            <person name="Jawdy S."/>
            <person name="Cereghino C."/>
            <person name="Smart L.B."/>
            <person name="Muchero W."/>
        </authorList>
    </citation>
    <scope>NUCLEOTIDE SEQUENCE</scope>
    <source>
        <tissue evidence="2">Shoot tip</tissue>
    </source>
</reference>
<accession>A0ABQ9BSI0</accession>
<dbReference type="SUPFAM" id="SSF49503">
    <property type="entry name" value="Cupredoxins"/>
    <property type="match status" value="1"/>
</dbReference>
<protein>
    <recommendedName>
        <fullName evidence="1">Phytocyanin domain-containing protein</fullName>
    </recommendedName>
</protein>
<dbReference type="Proteomes" id="UP001141253">
    <property type="component" value="Chromosome 2"/>
</dbReference>
<dbReference type="PANTHER" id="PTHR33021">
    <property type="entry name" value="BLUE COPPER PROTEIN"/>
    <property type="match status" value="1"/>
</dbReference>
<dbReference type="Gene3D" id="2.60.40.420">
    <property type="entry name" value="Cupredoxins - blue copper proteins"/>
    <property type="match status" value="1"/>
</dbReference>
<dbReference type="InterPro" id="IPR041844">
    <property type="entry name" value="Plantacyanin"/>
</dbReference>
<gene>
    <name evidence="2" type="ORF">OIU77_024317</name>
</gene>
<name>A0ABQ9BSI0_9ROSI</name>
<proteinExistence type="predicted"/>